<dbReference type="RefSeq" id="WP_091235564.1">
    <property type="nucleotide sequence ID" value="NZ_FNBG01000036.1"/>
</dbReference>
<proteinExistence type="predicted"/>
<keyword evidence="2" id="KW-1185">Reference proteome</keyword>
<sequence length="85" mass="10419">MPFEKLRKMKKLLQGQKNHARRLFDQASLDNTLLHQSQEPQFCTDEYWLVIERPEREEVPFDLEEFLWYQAKVDLSEEWGTLEYQ</sequence>
<evidence type="ECO:0000313" key="2">
    <source>
        <dbReference type="Proteomes" id="UP000198972"/>
    </source>
</evidence>
<name>A0A1G7TCQ8_9BACL</name>
<evidence type="ECO:0000313" key="1">
    <source>
        <dbReference type="EMBL" id="SDG33157.1"/>
    </source>
</evidence>
<dbReference type="Proteomes" id="UP000198972">
    <property type="component" value="Unassembled WGS sequence"/>
</dbReference>
<dbReference type="EMBL" id="FNBG01000036">
    <property type="protein sequence ID" value="SDG33157.1"/>
    <property type="molecule type" value="Genomic_DNA"/>
</dbReference>
<reference evidence="1 2" key="1">
    <citation type="submission" date="2016-10" db="EMBL/GenBank/DDBJ databases">
        <authorList>
            <person name="de Groot N.N."/>
        </authorList>
    </citation>
    <scope>NUCLEOTIDE SEQUENCE [LARGE SCALE GENOMIC DNA]</scope>
    <source>
        <strain evidence="1 2">DSM 28129</strain>
    </source>
</reference>
<organism evidence="1 2">
    <name type="scientific">Fontibacillus panacisegetis</name>
    <dbReference type="NCBI Taxonomy" id="670482"/>
    <lineage>
        <taxon>Bacteria</taxon>
        <taxon>Bacillati</taxon>
        <taxon>Bacillota</taxon>
        <taxon>Bacilli</taxon>
        <taxon>Bacillales</taxon>
        <taxon>Paenibacillaceae</taxon>
        <taxon>Fontibacillus</taxon>
    </lineage>
</organism>
<protein>
    <submittedName>
        <fullName evidence="1">Uncharacterized protein</fullName>
    </submittedName>
</protein>
<dbReference type="AlphaFoldDB" id="A0A1G7TCQ8"/>
<accession>A0A1G7TCQ8</accession>
<gene>
    <name evidence="1" type="ORF">SAMN04488542_13622</name>
</gene>